<proteinExistence type="predicted"/>
<protein>
    <submittedName>
        <fullName evidence="1">Uncharacterized protein</fullName>
    </submittedName>
</protein>
<sequence length="88" mass="10760">MPNHRSEYLIDKLLKNELSEEELKELIAGLDKEEYRLHYSAILEKYFDWLIEQEKPKDYLSHYHRNTFHLKLHPGCYYNWKRHVAAIG</sequence>
<gene>
    <name evidence="1" type="ORF">SAMN04488090_1729</name>
</gene>
<organism evidence="1 2">
    <name type="scientific">Siphonobacter aquaeclarae</name>
    <dbReference type="NCBI Taxonomy" id="563176"/>
    <lineage>
        <taxon>Bacteria</taxon>
        <taxon>Pseudomonadati</taxon>
        <taxon>Bacteroidota</taxon>
        <taxon>Cytophagia</taxon>
        <taxon>Cytophagales</taxon>
        <taxon>Cytophagaceae</taxon>
        <taxon>Siphonobacter</taxon>
    </lineage>
</organism>
<dbReference type="AlphaFoldDB" id="A0A1G9MSL9"/>
<dbReference type="STRING" id="563176.SAMN04488090_1729"/>
<keyword evidence="2" id="KW-1185">Reference proteome</keyword>
<dbReference type="EMBL" id="FNGS01000003">
    <property type="protein sequence ID" value="SDL77292.1"/>
    <property type="molecule type" value="Genomic_DNA"/>
</dbReference>
<name>A0A1G9MSL9_9BACT</name>
<reference evidence="1 2" key="1">
    <citation type="submission" date="2016-10" db="EMBL/GenBank/DDBJ databases">
        <authorList>
            <person name="de Groot N.N."/>
        </authorList>
    </citation>
    <scope>NUCLEOTIDE SEQUENCE [LARGE SCALE GENOMIC DNA]</scope>
    <source>
        <strain evidence="1 2">DSM 21668</strain>
    </source>
</reference>
<dbReference type="Proteomes" id="UP000198901">
    <property type="component" value="Unassembled WGS sequence"/>
</dbReference>
<accession>A0A1G9MSL9</accession>
<dbReference type="RefSeq" id="WP_143011064.1">
    <property type="nucleotide sequence ID" value="NZ_FNGS01000003.1"/>
</dbReference>
<evidence type="ECO:0000313" key="1">
    <source>
        <dbReference type="EMBL" id="SDL77292.1"/>
    </source>
</evidence>
<evidence type="ECO:0000313" key="2">
    <source>
        <dbReference type="Proteomes" id="UP000198901"/>
    </source>
</evidence>